<evidence type="ECO:0000256" key="4">
    <source>
        <dbReference type="ARBA" id="ARBA00022692"/>
    </source>
</evidence>
<dbReference type="RefSeq" id="WP_179604105.1">
    <property type="nucleotide sequence ID" value="NZ_BAABEH010000001.1"/>
</dbReference>
<keyword evidence="4 7" id="KW-0812">Transmembrane</keyword>
<evidence type="ECO:0000256" key="3">
    <source>
        <dbReference type="ARBA" id="ARBA00022475"/>
    </source>
</evidence>
<dbReference type="Proteomes" id="UP000578352">
    <property type="component" value="Unassembled WGS sequence"/>
</dbReference>
<evidence type="ECO:0000259" key="8">
    <source>
        <dbReference type="PROSITE" id="PS50850"/>
    </source>
</evidence>
<keyword evidence="6 7" id="KW-0472">Membrane</keyword>
<evidence type="ECO:0000256" key="2">
    <source>
        <dbReference type="ARBA" id="ARBA00022448"/>
    </source>
</evidence>
<feature type="domain" description="Major facilitator superfamily (MFS) profile" evidence="8">
    <location>
        <begin position="38"/>
        <end position="423"/>
    </location>
</feature>
<accession>A0A853CP43</accession>
<dbReference type="InterPro" id="IPR036259">
    <property type="entry name" value="MFS_trans_sf"/>
</dbReference>
<protein>
    <submittedName>
        <fullName evidence="9">MFS family permease</fullName>
    </submittedName>
</protein>
<dbReference type="Gene3D" id="1.20.1250.20">
    <property type="entry name" value="MFS general substrate transporter like domains"/>
    <property type="match status" value="1"/>
</dbReference>
<dbReference type="GO" id="GO:0022857">
    <property type="term" value="F:transmembrane transporter activity"/>
    <property type="evidence" value="ECO:0007669"/>
    <property type="project" value="InterPro"/>
</dbReference>
<reference evidence="9 10" key="1">
    <citation type="submission" date="2020-07" db="EMBL/GenBank/DDBJ databases">
        <title>Sequencing the genomes of 1000 actinobacteria strains.</title>
        <authorList>
            <person name="Klenk H.-P."/>
        </authorList>
    </citation>
    <scope>NUCLEOTIDE SEQUENCE [LARGE SCALE GENOMIC DNA]</scope>
    <source>
        <strain evidence="9 10">DSM 15165</strain>
    </source>
</reference>
<dbReference type="PANTHER" id="PTHR23517">
    <property type="entry name" value="RESISTANCE PROTEIN MDTM, PUTATIVE-RELATED-RELATED"/>
    <property type="match status" value="1"/>
</dbReference>
<proteinExistence type="predicted"/>
<feature type="transmembrane region" description="Helical" evidence="7">
    <location>
        <begin position="127"/>
        <end position="151"/>
    </location>
</feature>
<dbReference type="EMBL" id="JACCFL010000001">
    <property type="protein sequence ID" value="NYJ21998.1"/>
    <property type="molecule type" value="Genomic_DNA"/>
</dbReference>
<evidence type="ECO:0000256" key="1">
    <source>
        <dbReference type="ARBA" id="ARBA00004651"/>
    </source>
</evidence>
<feature type="transmembrane region" description="Helical" evidence="7">
    <location>
        <begin position="331"/>
        <end position="353"/>
    </location>
</feature>
<feature type="transmembrane region" description="Helical" evidence="7">
    <location>
        <begin position="390"/>
        <end position="414"/>
    </location>
</feature>
<feature type="transmembrane region" description="Helical" evidence="7">
    <location>
        <begin position="37"/>
        <end position="63"/>
    </location>
</feature>
<sequence length="439" mass="44605">MSTSGESCPTLARPAIATGSVAVSAPRRRSFRLRPTAAFAGTALAFVAVALAVGAPSPLFVLYQQEWGFPSWLLTVAFAIYAVTLLITLLVAGSLSDHIGRRPVLVGALALQVAAMLMFLFSRDIGAIIAARSVQGVATGAAMSTFTAALVELAPERQKKLGATIGSTAPVGGIALGAFFTGLAVQFTSQPTTLVFVTLALLFVAGILVVLASPETVAARPGALRSLTPRLFIPRAARGEYVAALPLFLATWMLAGLFIGLSPSILHGVFHLDSGILNGAIVAVPPAVGAIAGLVLTRAPARTTTIWSMAAIMLGIALTAVGIAAGLLPVLFAGAVVAGAGFGAGFSAMLRIIAPLAPNDQRAELFAGVFLVSYLAYGVPALAAGELIGVIGILPTALGYAAAIAAAAAVAMVVQIVRLARTVRGDAEAAAQPELTPRR</sequence>
<feature type="transmembrane region" description="Helical" evidence="7">
    <location>
        <begin position="304"/>
        <end position="325"/>
    </location>
</feature>
<dbReference type="AlphaFoldDB" id="A0A853CP43"/>
<feature type="transmembrane region" description="Helical" evidence="7">
    <location>
        <begin position="69"/>
        <end position="92"/>
    </location>
</feature>
<feature type="transmembrane region" description="Helical" evidence="7">
    <location>
        <begin position="193"/>
        <end position="212"/>
    </location>
</feature>
<evidence type="ECO:0000313" key="9">
    <source>
        <dbReference type="EMBL" id="NYJ21998.1"/>
    </source>
</evidence>
<dbReference type="GO" id="GO:0005886">
    <property type="term" value="C:plasma membrane"/>
    <property type="evidence" value="ECO:0007669"/>
    <property type="project" value="UniProtKB-SubCell"/>
</dbReference>
<dbReference type="InterPro" id="IPR011701">
    <property type="entry name" value="MFS"/>
</dbReference>
<evidence type="ECO:0000256" key="6">
    <source>
        <dbReference type="ARBA" id="ARBA00023136"/>
    </source>
</evidence>
<evidence type="ECO:0000256" key="7">
    <source>
        <dbReference type="SAM" id="Phobius"/>
    </source>
</evidence>
<comment type="subcellular location">
    <subcellularLocation>
        <location evidence="1">Cell membrane</location>
        <topology evidence="1">Multi-pass membrane protein</topology>
    </subcellularLocation>
</comment>
<dbReference type="PANTHER" id="PTHR23517:SF13">
    <property type="entry name" value="MAJOR FACILITATOR SUPERFAMILY MFS_1"/>
    <property type="match status" value="1"/>
</dbReference>
<evidence type="ECO:0000256" key="5">
    <source>
        <dbReference type="ARBA" id="ARBA00022989"/>
    </source>
</evidence>
<evidence type="ECO:0000313" key="10">
    <source>
        <dbReference type="Proteomes" id="UP000578352"/>
    </source>
</evidence>
<feature type="transmembrane region" description="Helical" evidence="7">
    <location>
        <begin position="163"/>
        <end position="187"/>
    </location>
</feature>
<keyword evidence="3" id="KW-1003">Cell membrane</keyword>
<keyword evidence="5 7" id="KW-1133">Transmembrane helix</keyword>
<feature type="transmembrane region" description="Helical" evidence="7">
    <location>
        <begin position="241"/>
        <end position="270"/>
    </location>
</feature>
<feature type="transmembrane region" description="Helical" evidence="7">
    <location>
        <begin position="365"/>
        <end position="384"/>
    </location>
</feature>
<keyword evidence="2" id="KW-0813">Transport</keyword>
<dbReference type="PROSITE" id="PS50850">
    <property type="entry name" value="MFS"/>
    <property type="match status" value="1"/>
</dbReference>
<dbReference type="InterPro" id="IPR020846">
    <property type="entry name" value="MFS_dom"/>
</dbReference>
<feature type="transmembrane region" description="Helical" evidence="7">
    <location>
        <begin position="276"/>
        <end position="297"/>
    </location>
</feature>
<dbReference type="InterPro" id="IPR050171">
    <property type="entry name" value="MFS_Transporters"/>
</dbReference>
<comment type="caution">
    <text evidence="9">The sequence shown here is derived from an EMBL/GenBank/DDBJ whole genome shotgun (WGS) entry which is preliminary data.</text>
</comment>
<feature type="transmembrane region" description="Helical" evidence="7">
    <location>
        <begin position="104"/>
        <end position="121"/>
    </location>
</feature>
<name>A0A853CP43_9MICO</name>
<gene>
    <name evidence="9" type="ORF">HNR13_000285</name>
</gene>
<organism evidence="9 10">
    <name type="scientific">Leifsonia shinshuensis</name>
    <dbReference type="NCBI Taxonomy" id="150026"/>
    <lineage>
        <taxon>Bacteria</taxon>
        <taxon>Bacillati</taxon>
        <taxon>Actinomycetota</taxon>
        <taxon>Actinomycetes</taxon>
        <taxon>Micrococcales</taxon>
        <taxon>Microbacteriaceae</taxon>
        <taxon>Leifsonia</taxon>
    </lineage>
</organism>
<dbReference type="Pfam" id="PF07690">
    <property type="entry name" value="MFS_1"/>
    <property type="match status" value="1"/>
</dbReference>
<dbReference type="SUPFAM" id="SSF103473">
    <property type="entry name" value="MFS general substrate transporter"/>
    <property type="match status" value="1"/>
</dbReference>